<dbReference type="SUPFAM" id="SSF51905">
    <property type="entry name" value="FAD/NAD(P)-binding domain"/>
    <property type="match status" value="1"/>
</dbReference>
<gene>
    <name evidence="2" type="ORF">F53441_3344</name>
</gene>
<keyword evidence="3" id="KW-1185">Reference proteome</keyword>
<keyword evidence="1" id="KW-0732">Signal</keyword>
<evidence type="ECO:0000313" key="2">
    <source>
        <dbReference type="EMBL" id="KAF4454059.1"/>
    </source>
</evidence>
<dbReference type="InterPro" id="IPR036188">
    <property type="entry name" value="FAD/NAD-bd_sf"/>
</dbReference>
<dbReference type="Pfam" id="PF13450">
    <property type="entry name" value="NAD_binding_8"/>
    <property type="match status" value="1"/>
</dbReference>
<dbReference type="Gene3D" id="3.50.50.60">
    <property type="entry name" value="FAD/NAD(P)-binding domain"/>
    <property type="match status" value="1"/>
</dbReference>
<dbReference type="Proteomes" id="UP000605986">
    <property type="component" value="Unassembled WGS sequence"/>
</dbReference>
<dbReference type="AlphaFoldDB" id="A0A8H4KR47"/>
<dbReference type="EMBL" id="JAADJG010000135">
    <property type="protein sequence ID" value="KAF4454059.1"/>
    <property type="molecule type" value="Genomic_DNA"/>
</dbReference>
<proteinExistence type="predicted"/>
<name>A0A8H4KR47_9HYPO</name>
<feature type="signal peptide" evidence="1">
    <location>
        <begin position="1"/>
        <end position="20"/>
    </location>
</feature>
<reference evidence="2" key="1">
    <citation type="submission" date="2020-01" db="EMBL/GenBank/DDBJ databases">
        <title>Identification and distribution of gene clusters putatively required for synthesis of sphingolipid metabolism inhibitors in phylogenetically diverse species of the filamentous fungus Fusarium.</title>
        <authorList>
            <person name="Kim H.-S."/>
            <person name="Busman M."/>
            <person name="Brown D.W."/>
            <person name="Divon H."/>
            <person name="Uhlig S."/>
            <person name="Proctor R.H."/>
        </authorList>
    </citation>
    <scope>NUCLEOTIDE SEQUENCE</scope>
    <source>
        <strain evidence="2">NRRL 53441</strain>
    </source>
</reference>
<dbReference type="OrthoDB" id="269227at2759"/>
<dbReference type="InterPro" id="IPR053208">
    <property type="entry name" value="GMC_Oxidoreductase_CD"/>
</dbReference>
<accession>A0A8H4KR47</accession>
<feature type="chain" id="PRO_5034765402" description="Glucose-methanol-choline oxidoreductase N-terminal domain-containing protein" evidence="1">
    <location>
        <begin position="21"/>
        <end position="146"/>
    </location>
</feature>
<dbReference type="PANTHER" id="PTHR47190">
    <property type="entry name" value="DEHYDROGENASE, PUTATIVE-RELATED"/>
    <property type="match status" value="1"/>
</dbReference>
<evidence type="ECO:0000313" key="3">
    <source>
        <dbReference type="Proteomes" id="UP000605986"/>
    </source>
</evidence>
<comment type="caution">
    <text evidence="2">The sequence shown here is derived from an EMBL/GenBank/DDBJ whole genome shotgun (WGS) entry which is preliminary data.</text>
</comment>
<dbReference type="PROSITE" id="PS51257">
    <property type="entry name" value="PROKAR_LIPOPROTEIN"/>
    <property type="match status" value="1"/>
</dbReference>
<evidence type="ECO:0000256" key="1">
    <source>
        <dbReference type="SAM" id="SignalP"/>
    </source>
</evidence>
<sequence length="146" mass="15552">MRFSSLSTLGLATFATSVSCKSDSYDYIVVGSGPAGLITAERLSEANKKVLLLERGQKGPTVATGSNHSLPWNSSLTPIDVPGLTSAVGTLPLWNEYMCDDTAGMAACVLGGGVTVNYMVFVHPPERDFNDKWPKGWKWNDVAPAA</sequence>
<evidence type="ECO:0008006" key="4">
    <source>
        <dbReference type="Google" id="ProtNLM"/>
    </source>
</evidence>
<dbReference type="PANTHER" id="PTHR47190:SF4">
    <property type="entry name" value="DEHYDROGENASE, PUTATIVE-RELATED"/>
    <property type="match status" value="1"/>
</dbReference>
<organism evidence="2 3">
    <name type="scientific">Fusarium austroafricanum</name>
    <dbReference type="NCBI Taxonomy" id="2364996"/>
    <lineage>
        <taxon>Eukaryota</taxon>
        <taxon>Fungi</taxon>
        <taxon>Dikarya</taxon>
        <taxon>Ascomycota</taxon>
        <taxon>Pezizomycotina</taxon>
        <taxon>Sordariomycetes</taxon>
        <taxon>Hypocreomycetidae</taxon>
        <taxon>Hypocreales</taxon>
        <taxon>Nectriaceae</taxon>
        <taxon>Fusarium</taxon>
        <taxon>Fusarium concolor species complex</taxon>
    </lineage>
</organism>
<protein>
    <recommendedName>
        <fullName evidence="4">Glucose-methanol-choline oxidoreductase N-terminal domain-containing protein</fullName>
    </recommendedName>
</protein>